<dbReference type="Proteomes" id="UP001493487">
    <property type="component" value="Unassembled WGS sequence"/>
</dbReference>
<dbReference type="InterPro" id="IPR023753">
    <property type="entry name" value="FAD/NAD-binding_dom"/>
</dbReference>
<comment type="subcellular location">
    <subcellularLocation>
        <location evidence="1">Cytoplasm</location>
    </subcellularLocation>
</comment>
<protein>
    <recommendedName>
        <fullName evidence="4 13">Dihydrolipoyl dehydrogenase</fullName>
        <ecNumber evidence="3 13">1.8.1.4</ecNumber>
    </recommendedName>
</protein>
<dbReference type="InterPro" id="IPR004099">
    <property type="entry name" value="Pyr_nucl-diS_OxRdtase_dimer"/>
</dbReference>
<evidence type="ECO:0000256" key="7">
    <source>
        <dbReference type="ARBA" id="ARBA00022827"/>
    </source>
</evidence>
<dbReference type="EMBL" id="JASKHM010000011">
    <property type="protein sequence ID" value="MEQ4484568.1"/>
    <property type="molecule type" value="Genomic_DNA"/>
</dbReference>
<reference evidence="16 17" key="1">
    <citation type="journal article" date="2023" name="Genome Announc.">
        <title>Pan-Genome Analyses of the Genus Cohnella and Proposal of the Novel Species Cohnella silvisoli sp. nov., Isolated from Forest Soil.</title>
        <authorList>
            <person name="Wang C."/>
            <person name="Mao L."/>
            <person name="Bao G."/>
            <person name="Zhu H."/>
        </authorList>
    </citation>
    <scope>NUCLEOTIDE SEQUENCE [LARGE SCALE GENOMIC DNA]</scope>
    <source>
        <strain evidence="16 17">NL03-T5-1</strain>
    </source>
</reference>
<dbReference type="InterPro" id="IPR016156">
    <property type="entry name" value="FAD/NAD-linked_Rdtase_dimer_sf"/>
</dbReference>
<evidence type="ECO:0000256" key="6">
    <source>
        <dbReference type="ARBA" id="ARBA00022630"/>
    </source>
</evidence>
<dbReference type="PANTHER" id="PTHR22912">
    <property type="entry name" value="DISULFIDE OXIDOREDUCTASE"/>
    <property type="match status" value="1"/>
</dbReference>
<evidence type="ECO:0000256" key="8">
    <source>
        <dbReference type="ARBA" id="ARBA00023002"/>
    </source>
</evidence>
<keyword evidence="11 13" id="KW-0676">Redox-active center</keyword>
<evidence type="ECO:0000256" key="3">
    <source>
        <dbReference type="ARBA" id="ARBA00012608"/>
    </source>
</evidence>
<dbReference type="SUPFAM" id="SSF55424">
    <property type="entry name" value="FAD/NAD-linked reductases, dimerisation (C-terminal) domain"/>
    <property type="match status" value="1"/>
</dbReference>
<comment type="miscellaneous">
    <text evidence="13">The active site is a redox-active disulfide bond.</text>
</comment>
<evidence type="ECO:0000256" key="13">
    <source>
        <dbReference type="RuleBase" id="RU003692"/>
    </source>
</evidence>
<sequence>MRAAQHGKRVVIVEKHLLGGTCLHQGCIPTKSLLESSKLYERVKHMEEFGIEVNQDSLFFNVAKAFERKKAIVNQLYQGIQYLIKKNKITLIQGHGHLVGKPKHFEIGIENGSTESEQTIFSNHVILATGSRPNIPKGITIDGIKLFTSDEILAHPLRPDHITIIGAGAIGLEFACYFQQLGSAVRIVESEDRLAPLEDEEISRQIGSIFDKRGIETMPGYQLLVEHIEHVEGEPMTYTLQDRNGEKSMHQTDAILFAIGRKNNVSALGLTSVGLADEAAFLQTNAYMETDVSGLYAVGDIAGSYQLAHVATQQALIAADTICGISTLPYQPERVARCTYTHPEIASVGLTEEQANAAGYDIKVGKFPLHFNGRSLIHGDSEGFIKMIVDKKTDMLLGTHMIGQGATELIAMSGFAIFMEGTAWEMGMNVYPHPSISEIFGEAAMAVSGMAIHS</sequence>
<evidence type="ECO:0000256" key="4">
    <source>
        <dbReference type="ARBA" id="ARBA00016961"/>
    </source>
</evidence>
<dbReference type="PANTHER" id="PTHR22912:SF217">
    <property type="entry name" value="DIHYDROLIPOYL DEHYDROGENASE"/>
    <property type="match status" value="1"/>
</dbReference>
<organism evidence="16 17">
    <name type="scientific">Cohnella silvisoli</name>
    <dbReference type="NCBI Taxonomy" id="2873699"/>
    <lineage>
        <taxon>Bacteria</taxon>
        <taxon>Bacillati</taxon>
        <taxon>Bacillota</taxon>
        <taxon>Bacilli</taxon>
        <taxon>Bacillales</taxon>
        <taxon>Paenibacillaceae</taxon>
        <taxon>Cohnella</taxon>
    </lineage>
</organism>
<name>A0ABV1KY22_9BACL</name>
<accession>A0ABV1KY22</accession>
<dbReference type="InterPro" id="IPR012999">
    <property type="entry name" value="Pyr_OxRdtase_I_AS"/>
</dbReference>
<evidence type="ECO:0000256" key="12">
    <source>
        <dbReference type="ARBA" id="ARBA00049187"/>
    </source>
</evidence>
<keyword evidence="5" id="KW-0963">Cytoplasm</keyword>
<evidence type="ECO:0000256" key="11">
    <source>
        <dbReference type="ARBA" id="ARBA00023284"/>
    </source>
</evidence>
<comment type="catalytic activity">
    <reaction evidence="12 13">
        <text>N(6)-[(R)-dihydrolipoyl]-L-lysyl-[protein] + NAD(+) = N(6)-[(R)-lipoyl]-L-lysyl-[protein] + NADH + H(+)</text>
        <dbReference type="Rhea" id="RHEA:15045"/>
        <dbReference type="Rhea" id="RHEA-COMP:10474"/>
        <dbReference type="Rhea" id="RHEA-COMP:10475"/>
        <dbReference type="ChEBI" id="CHEBI:15378"/>
        <dbReference type="ChEBI" id="CHEBI:57540"/>
        <dbReference type="ChEBI" id="CHEBI:57945"/>
        <dbReference type="ChEBI" id="CHEBI:83099"/>
        <dbReference type="ChEBI" id="CHEBI:83100"/>
        <dbReference type="EC" id="1.8.1.4"/>
    </reaction>
</comment>
<comment type="cofactor">
    <cofactor evidence="13">
        <name>FAD</name>
        <dbReference type="ChEBI" id="CHEBI:57692"/>
    </cofactor>
    <text evidence="13">Binds 1 FAD per subunit.</text>
</comment>
<keyword evidence="9 13" id="KW-0520">NAD</keyword>
<dbReference type="GO" id="GO:0004148">
    <property type="term" value="F:dihydrolipoyl dehydrogenase (NADH) activity"/>
    <property type="evidence" value="ECO:0007669"/>
    <property type="project" value="UniProtKB-EC"/>
</dbReference>
<evidence type="ECO:0000256" key="9">
    <source>
        <dbReference type="ARBA" id="ARBA00023027"/>
    </source>
</evidence>
<evidence type="ECO:0000256" key="5">
    <source>
        <dbReference type="ARBA" id="ARBA00022490"/>
    </source>
</evidence>
<dbReference type="NCBIfam" id="TIGR01350">
    <property type="entry name" value="lipoamide_DH"/>
    <property type="match status" value="1"/>
</dbReference>
<dbReference type="Gene3D" id="3.30.390.30">
    <property type="match status" value="1"/>
</dbReference>
<evidence type="ECO:0000259" key="15">
    <source>
        <dbReference type="Pfam" id="PF07992"/>
    </source>
</evidence>
<dbReference type="PRINTS" id="PR00368">
    <property type="entry name" value="FADPNR"/>
</dbReference>
<proteinExistence type="inferred from homology"/>
<keyword evidence="17" id="KW-1185">Reference proteome</keyword>
<dbReference type="InterPro" id="IPR001100">
    <property type="entry name" value="Pyr_nuc-diS_OxRdtase"/>
</dbReference>
<dbReference type="SUPFAM" id="SSF51905">
    <property type="entry name" value="FAD/NAD(P)-binding domain"/>
    <property type="match status" value="1"/>
</dbReference>
<keyword evidence="7 13" id="KW-0274">FAD</keyword>
<dbReference type="InterPro" id="IPR036188">
    <property type="entry name" value="FAD/NAD-bd_sf"/>
</dbReference>
<dbReference type="Gene3D" id="3.50.50.60">
    <property type="entry name" value="FAD/NAD(P)-binding domain"/>
    <property type="match status" value="2"/>
</dbReference>
<evidence type="ECO:0000259" key="14">
    <source>
        <dbReference type="Pfam" id="PF02852"/>
    </source>
</evidence>
<evidence type="ECO:0000256" key="2">
    <source>
        <dbReference type="ARBA" id="ARBA00007532"/>
    </source>
</evidence>
<dbReference type="EC" id="1.8.1.4" evidence="3 13"/>
<keyword evidence="6 13" id="KW-0285">Flavoprotein</keyword>
<feature type="domain" description="Pyridine nucleotide-disulphide oxidoreductase dimerisation" evidence="14">
    <location>
        <begin position="335"/>
        <end position="444"/>
    </location>
</feature>
<keyword evidence="10" id="KW-1015">Disulfide bond</keyword>
<dbReference type="InterPro" id="IPR006258">
    <property type="entry name" value="Lipoamide_DH"/>
</dbReference>
<dbReference type="PIRSF" id="PIRSF000350">
    <property type="entry name" value="Mercury_reductase_MerA"/>
    <property type="match status" value="1"/>
</dbReference>
<evidence type="ECO:0000256" key="10">
    <source>
        <dbReference type="ARBA" id="ARBA00023157"/>
    </source>
</evidence>
<dbReference type="InterPro" id="IPR050151">
    <property type="entry name" value="Class-I_Pyr_Nuc-Dis_Oxidored"/>
</dbReference>
<dbReference type="PRINTS" id="PR00411">
    <property type="entry name" value="PNDRDTASEI"/>
</dbReference>
<dbReference type="Pfam" id="PF02852">
    <property type="entry name" value="Pyr_redox_dim"/>
    <property type="match status" value="1"/>
</dbReference>
<dbReference type="PROSITE" id="PS00076">
    <property type="entry name" value="PYRIDINE_REDOX_1"/>
    <property type="match status" value="1"/>
</dbReference>
<gene>
    <name evidence="16" type="primary">lpdA</name>
    <name evidence="16" type="ORF">QJS35_19395</name>
</gene>
<evidence type="ECO:0000256" key="1">
    <source>
        <dbReference type="ARBA" id="ARBA00004496"/>
    </source>
</evidence>
<comment type="similarity">
    <text evidence="2 13">Belongs to the class-I pyridine nucleotide-disulfide oxidoreductase family.</text>
</comment>
<feature type="domain" description="FAD/NAD(P)-binding" evidence="15">
    <location>
        <begin position="2"/>
        <end position="315"/>
    </location>
</feature>
<dbReference type="Pfam" id="PF07992">
    <property type="entry name" value="Pyr_redox_2"/>
    <property type="match status" value="1"/>
</dbReference>
<comment type="caution">
    <text evidence="16">The sequence shown here is derived from an EMBL/GenBank/DDBJ whole genome shotgun (WGS) entry which is preliminary data.</text>
</comment>
<evidence type="ECO:0000313" key="16">
    <source>
        <dbReference type="EMBL" id="MEQ4484568.1"/>
    </source>
</evidence>
<keyword evidence="8 13" id="KW-0560">Oxidoreductase</keyword>
<evidence type="ECO:0000313" key="17">
    <source>
        <dbReference type="Proteomes" id="UP001493487"/>
    </source>
</evidence>